<dbReference type="PANTHER" id="PTHR43656:SF2">
    <property type="entry name" value="BINDING OXIDOREDUCTASE, PUTATIVE (AFU_ORTHOLOGUE AFUA_2G08260)-RELATED"/>
    <property type="match status" value="1"/>
</dbReference>
<dbReference type="GO" id="GO:0010181">
    <property type="term" value="F:FMN binding"/>
    <property type="evidence" value="ECO:0007669"/>
    <property type="project" value="InterPro"/>
</dbReference>
<sequence>MTGVFEPASLGPVRLRNRIVKAATFEGATPDALVTDRLIDFHVRHAAGGAGMTTVAYCAVAPEGRTDRHQIWMRPDAVPGLRRLTEAVHAEGAAVSAQIGHAGPVANGVSNRLPALAPSGLLSPLSLRPIRAATATDLERITRAHAEAALFAAESGFDAVEVHFGHNYLVSSFLSPKLNRRDDEYGGSLRNRARLALGIARAVRAAVGSRIAVTAKLNMDDGVPGGFWLEESLQVARWLEEDGCLDALELTAGSSLLNPMYLFTGEAPVRDFAAQFPAPQRWGIRLAGKAFLREYPFTEGYLLERARQFRAALAMPLIALGGITHRDTIERALADGFSFVAMARALLREPDLPRRMEAEPGTRSLCIHCNRCMPTIYRGTRCVLTTAEEDMRWQ</sequence>
<evidence type="ECO:0000313" key="5">
    <source>
        <dbReference type="Proteomes" id="UP000305546"/>
    </source>
</evidence>
<dbReference type="PANTHER" id="PTHR43656">
    <property type="entry name" value="BINDING OXIDOREDUCTASE, PUTATIVE (AFU_ORTHOLOGUE AFUA_2G08260)-RELATED"/>
    <property type="match status" value="1"/>
</dbReference>
<dbReference type="CDD" id="cd02803">
    <property type="entry name" value="OYE_like_FMN_family"/>
    <property type="match status" value="1"/>
</dbReference>
<keyword evidence="2" id="KW-0560">Oxidoreductase</keyword>
<gene>
    <name evidence="4" type="ORF">FG385_08810</name>
</gene>
<dbReference type="Gene3D" id="3.20.20.70">
    <property type="entry name" value="Aldolase class I"/>
    <property type="match status" value="1"/>
</dbReference>
<proteinExistence type="predicted"/>
<dbReference type="InterPro" id="IPR051799">
    <property type="entry name" value="NADH_flavin_oxidoreductase"/>
</dbReference>
<accession>A0A5C4M620</accession>
<evidence type="ECO:0000259" key="3">
    <source>
        <dbReference type="Pfam" id="PF00724"/>
    </source>
</evidence>
<feature type="domain" description="NADH:flavin oxidoreductase/NADH oxidase N-terminal" evidence="3">
    <location>
        <begin position="4"/>
        <end position="241"/>
    </location>
</feature>
<keyword evidence="1" id="KW-0285">Flavoprotein</keyword>
<evidence type="ECO:0000313" key="4">
    <source>
        <dbReference type="EMBL" id="TNC27797.1"/>
    </source>
</evidence>
<evidence type="ECO:0000256" key="1">
    <source>
        <dbReference type="ARBA" id="ARBA00022630"/>
    </source>
</evidence>
<protein>
    <submittedName>
        <fullName evidence="4">NADH:flavin oxidoreductase</fullName>
    </submittedName>
</protein>
<dbReference type="SUPFAM" id="SSF51395">
    <property type="entry name" value="FMN-linked oxidoreductases"/>
    <property type="match status" value="1"/>
</dbReference>
<dbReference type="Pfam" id="PF00724">
    <property type="entry name" value="Oxidored_FMN"/>
    <property type="match status" value="1"/>
</dbReference>
<dbReference type="InterPro" id="IPR013785">
    <property type="entry name" value="Aldolase_TIM"/>
</dbReference>
<keyword evidence="5" id="KW-1185">Reference proteome</keyword>
<evidence type="ECO:0000256" key="2">
    <source>
        <dbReference type="ARBA" id="ARBA00023002"/>
    </source>
</evidence>
<comment type="caution">
    <text evidence="4">The sequence shown here is derived from an EMBL/GenBank/DDBJ whole genome shotgun (WGS) entry which is preliminary data.</text>
</comment>
<dbReference type="OrthoDB" id="3169239at2"/>
<dbReference type="EMBL" id="VDFW01000005">
    <property type="protein sequence ID" value="TNC27797.1"/>
    <property type="molecule type" value="Genomic_DNA"/>
</dbReference>
<reference evidence="4 5" key="1">
    <citation type="submission" date="2019-06" db="EMBL/GenBank/DDBJ databases">
        <title>Amycolatopsis alkalitolerans sp. nov., isolated from Gastrodia elata Blume.</title>
        <authorList>
            <person name="Narsing Rao M.P."/>
            <person name="Li W.J."/>
        </authorList>
    </citation>
    <scope>NUCLEOTIDE SEQUENCE [LARGE SCALE GENOMIC DNA]</scope>
    <source>
        <strain evidence="4 5">SYSUP0005</strain>
    </source>
</reference>
<organism evidence="4 5">
    <name type="scientific">Amycolatopsis alkalitolerans</name>
    <dbReference type="NCBI Taxonomy" id="2547244"/>
    <lineage>
        <taxon>Bacteria</taxon>
        <taxon>Bacillati</taxon>
        <taxon>Actinomycetota</taxon>
        <taxon>Actinomycetes</taxon>
        <taxon>Pseudonocardiales</taxon>
        <taxon>Pseudonocardiaceae</taxon>
        <taxon>Amycolatopsis</taxon>
    </lineage>
</organism>
<dbReference type="InterPro" id="IPR001155">
    <property type="entry name" value="OxRdtase_FMN_N"/>
</dbReference>
<dbReference type="Proteomes" id="UP000305546">
    <property type="component" value="Unassembled WGS sequence"/>
</dbReference>
<dbReference type="RefSeq" id="WP_139096120.1">
    <property type="nucleotide sequence ID" value="NZ_VDFW01000005.1"/>
</dbReference>
<name>A0A5C4M620_9PSEU</name>
<dbReference type="GO" id="GO:0016491">
    <property type="term" value="F:oxidoreductase activity"/>
    <property type="evidence" value="ECO:0007669"/>
    <property type="project" value="UniProtKB-KW"/>
</dbReference>
<dbReference type="AlphaFoldDB" id="A0A5C4M620"/>